<keyword evidence="2" id="KW-0805">Transcription regulation</keyword>
<dbReference type="SUPFAM" id="SSF53850">
    <property type="entry name" value="Periplasmic binding protein-like II"/>
    <property type="match status" value="1"/>
</dbReference>
<proteinExistence type="inferred from homology"/>
<dbReference type="EMBL" id="FOAZ01000017">
    <property type="protein sequence ID" value="SEM03323.1"/>
    <property type="molecule type" value="Genomic_DNA"/>
</dbReference>
<dbReference type="InterPro" id="IPR005119">
    <property type="entry name" value="LysR_subst-bd"/>
</dbReference>
<keyword evidence="4" id="KW-0804">Transcription</keyword>
<organism evidence="6 7">
    <name type="scientific">Streptacidiphilus jiangxiensis</name>
    <dbReference type="NCBI Taxonomy" id="235985"/>
    <lineage>
        <taxon>Bacteria</taxon>
        <taxon>Bacillati</taxon>
        <taxon>Actinomycetota</taxon>
        <taxon>Actinomycetes</taxon>
        <taxon>Kitasatosporales</taxon>
        <taxon>Streptomycetaceae</taxon>
        <taxon>Streptacidiphilus</taxon>
    </lineage>
</organism>
<dbReference type="InterPro" id="IPR036390">
    <property type="entry name" value="WH_DNA-bd_sf"/>
</dbReference>
<dbReference type="OrthoDB" id="79118at2"/>
<sequence>MGIDLRLMRYVLTVADEGGFQRAAERLQMAQPPLSRQIGALERRLGVKLFERRPVVRPTEAGRVFVESARTILADSERLLERTVLAGRGELGTVRVGYIYSAVFETVPRLVSAMRERHPGVTLEAREGWTPDLDAGLRSDTHDLVLSRDIPPRSEYVHETLRRERVVAIVDEGHPLVGHGPVALAEFAGQRFFHTPRRLAPDRHDFMADALARTGEVFEYAENPIQGLSHLDLTDRRSFTLVPASVTGRGPVGTATVPLADDLPPLRLRMVWKRAGLSPALELLLDTARGLARREGWLPAG</sequence>
<dbReference type="Proteomes" id="UP000183015">
    <property type="component" value="Unassembled WGS sequence"/>
</dbReference>
<dbReference type="InterPro" id="IPR000847">
    <property type="entry name" value="LysR_HTH_N"/>
</dbReference>
<name>A0A1H7V2E7_STRJI</name>
<reference evidence="7" key="1">
    <citation type="submission" date="2016-10" db="EMBL/GenBank/DDBJ databases">
        <authorList>
            <person name="Varghese N."/>
        </authorList>
    </citation>
    <scope>NUCLEOTIDE SEQUENCE [LARGE SCALE GENOMIC DNA]</scope>
    <source>
        <strain evidence="7">DSM 45096 / BCRC 16803 / CGMCC 4.1857 / CIP 109030 / JCM 12277 / KCTC 19219 / NBRC 100920 / 33214</strain>
    </source>
</reference>
<comment type="similarity">
    <text evidence="1">Belongs to the LysR transcriptional regulatory family.</text>
</comment>
<dbReference type="PROSITE" id="PS50931">
    <property type="entry name" value="HTH_LYSR"/>
    <property type="match status" value="1"/>
</dbReference>
<dbReference type="GO" id="GO:0032993">
    <property type="term" value="C:protein-DNA complex"/>
    <property type="evidence" value="ECO:0007669"/>
    <property type="project" value="TreeGrafter"/>
</dbReference>
<dbReference type="STRING" id="235985.SAMN05414137_11732"/>
<keyword evidence="7" id="KW-1185">Reference proteome</keyword>
<accession>A0A1H7V2E7</accession>
<evidence type="ECO:0000313" key="6">
    <source>
        <dbReference type="EMBL" id="SEM03323.1"/>
    </source>
</evidence>
<dbReference type="FunFam" id="1.10.10.10:FF:000001">
    <property type="entry name" value="LysR family transcriptional regulator"/>
    <property type="match status" value="1"/>
</dbReference>
<evidence type="ECO:0000259" key="5">
    <source>
        <dbReference type="PROSITE" id="PS50931"/>
    </source>
</evidence>
<dbReference type="eggNOG" id="COG0583">
    <property type="taxonomic scope" value="Bacteria"/>
</dbReference>
<dbReference type="RefSeq" id="WP_042443312.1">
    <property type="nucleotide sequence ID" value="NZ_BBPN01000004.1"/>
</dbReference>
<dbReference type="SUPFAM" id="SSF46785">
    <property type="entry name" value="Winged helix' DNA-binding domain"/>
    <property type="match status" value="1"/>
</dbReference>
<evidence type="ECO:0000313" key="7">
    <source>
        <dbReference type="Proteomes" id="UP000183015"/>
    </source>
</evidence>
<dbReference type="Gene3D" id="1.10.10.10">
    <property type="entry name" value="Winged helix-like DNA-binding domain superfamily/Winged helix DNA-binding domain"/>
    <property type="match status" value="1"/>
</dbReference>
<keyword evidence="3 6" id="KW-0238">DNA-binding</keyword>
<dbReference type="InterPro" id="IPR036388">
    <property type="entry name" value="WH-like_DNA-bd_sf"/>
</dbReference>
<gene>
    <name evidence="6" type="ORF">SAMN05414137_11732</name>
</gene>
<dbReference type="Pfam" id="PF03466">
    <property type="entry name" value="LysR_substrate"/>
    <property type="match status" value="1"/>
</dbReference>
<feature type="domain" description="HTH lysR-type" evidence="5">
    <location>
        <begin position="3"/>
        <end position="59"/>
    </location>
</feature>
<dbReference type="GO" id="GO:0003677">
    <property type="term" value="F:DNA binding"/>
    <property type="evidence" value="ECO:0007669"/>
    <property type="project" value="UniProtKB-KW"/>
</dbReference>
<dbReference type="Pfam" id="PF00126">
    <property type="entry name" value="HTH_1"/>
    <property type="match status" value="1"/>
</dbReference>
<evidence type="ECO:0000256" key="4">
    <source>
        <dbReference type="ARBA" id="ARBA00023163"/>
    </source>
</evidence>
<evidence type="ECO:0000256" key="1">
    <source>
        <dbReference type="ARBA" id="ARBA00009437"/>
    </source>
</evidence>
<dbReference type="AlphaFoldDB" id="A0A1H7V2E7"/>
<dbReference type="PANTHER" id="PTHR30346">
    <property type="entry name" value="TRANSCRIPTIONAL DUAL REGULATOR HCAR-RELATED"/>
    <property type="match status" value="1"/>
</dbReference>
<dbReference type="CDD" id="cd08414">
    <property type="entry name" value="PBP2_LTTR_aromatics_like"/>
    <property type="match status" value="1"/>
</dbReference>
<evidence type="ECO:0000256" key="3">
    <source>
        <dbReference type="ARBA" id="ARBA00023125"/>
    </source>
</evidence>
<dbReference type="PANTHER" id="PTHR30346:SF0">
    <property type="entry name" value="HCA OPERON TRANSCRIPTIONAL ACTIVATOR HCAR"/>
    <property type="match status" value="1"/>
</dbReference>
<evidence type="ECO:0000256" key="2">
    <source>
        <dbReference type="ARBA" id="ARBA00023015"/>
    </source>
</evidence>
<protein>
    <submittedName>
        <fullName evidence="6">DNA-binding transcriptional regulator, LysR family</fullName>
    </submittedName>
</protein>
<dbReference type="GO" id="GO:0003700">
    <property type="term" value="F:DNA-binding transcription factor activity"/>
    <property type="evidence" value="ECO:0007669"/>
    <property type="project" value="InterPro"/>
</dbReference>
<dbReference type="Gene3D" id="3.40.190.10">
    <property type="entry name" value="Periplasmic binding protein-like II"/>
    <property type="match status" value="2"/>
</dbReference>
<dbReference type="PRINTS" id="PR00039">
    <property type="entry name" value="HTHLYSR"/>
</dbReference>